<dbReference type="SUPFAM" id="SSF55729">
    <property type="entry name" value="Acyl-CoA N-acyltransferases (Nat)"/>
    <property type="match status" value="1"/>
</dbReference>
<dbReference type="InterPro" id="IPR016181">
    <property type="entry name" value="Acyl_CoA_acyltransferase"/>
</dbReference>
<dbReference type="Gene3D" id="3.40.630.30">
    <property type="match status" value="1"/>
</dbReference>
<evidence type="ECO:0000259" key="2">
    <source>
        <dbReference type="Pfam" id="PF13302"/>
    </source>
</evidence>
<sequence>MTHVPDGAAVPSPDEERRAVGASGGAGEHSGACGVGGPSGREVGRIRTERLRLAPVTEADEAELYVLHSDPRAFVEDSTEPLTDPAQMRWVLAQWRQGWERHGVGHLTVRAREGADLPVGLLGVVGLVPLARDVDRATDARRTHGPAPGADDGSGATTAAPARTMLSAYWRLSHEVTGRGVATEAMRAVLEALPAGARRGPHAAGSDTGTHDGRALDDATALDDSTAQDDRTVPFEIVAITDRGNTASLALAARLGFRPAPPDRPVPGGRADDVLLLLDPSATA</sequence>
<dbReference type="InterPro" id="IPR051531">
    <property type="entry name" value="N-acetyltransferase"/>
</dbReference>
<protein>
    <submittedName>
        <fullName evidence="3">GNAT family N-acetyltransferase</fullName>
    </submittedName>
</protein>
<name>A0A921KRA0_9MICO</name>
<accession>A0A921KRA0</accession>
<dbReference type="GO" id="GO:0016747">
    <property type="term" value="F:acyltransferase activity, transferring groups other than amino-acyl groups"/>
    <property type="evidence" value="ECO:0007669"/>
    <property type="project" value="InterPro"/>
</dbReference>
<evidence type="ECO:0000256" key="1">
    <source>
        <dbReference type="SAM" id="MobiDB-lite"/>
    </source>
</evidence>
<dbReference type="AlphaFoldDB" id="A0A921KRA0"/>
<gene>
    <name evidence="3" type="ORF">K8W24_01950</name>
</gene>
<dbReference type="PANTHER" id="PTHR43792:SF1">
    <property type="entry name" value="N-ACETYLTRANSFERASE DOMAIN-CONTAINING PROTEIN"/>
    <property type="match status" value="1"/>
</dbReference>
<feature type="compositionally biased region" description="Gly residues" evidence="1">
    <location>
        <begin position="22"/>
        <end position="39"/>
    </location>
</feature>
<proteinExistence type="predicted"/>
<dbReference type="Proteomes" id="UP000775129">
    <property type="component" value="Unassembled WGS sequence"/>
</dbReference>
<dbReference type="PANTHER" id="PTHR43792">
    <property type="entry name" value="GNAT FAMILY, PUTATIVE (AFU_ORTHOLOGUE AFUA_3G00765)-RELATED-RELATED"/>
    <property type="match status" value="1"/>
</dbReference>
<organism evidence="3 4">
    <name type="scientific">Brachybacterium paraconglomeratum</name>
    <dbReference type="NCBI Taxonomy" id="173362"/>
    <lineage>
        <taxon>Bacteria</taxon>
        <taxon>Bacillati</taxon>
        <taxon>Actinomycetota</taxon>
        <taxon>Actinomycetes</taxon>
        <taxon>Micrococcales</taxon>
        <taxon>Dermabacteraceae</taxon>
        <taxon>Brachybacterium</taxon>
    </lineage>
</organism>
<reference evidence="3" key="2">
    <citation type="submission" date="2021-09" db="EMBL/GenBank/DDBJ databases">
        <authorList>
            <person name="Gilroy R."/>
        </authorList>
    </citation>
    <scope>NUCLEOTIDE SEQUENCE</scope>
    <source>
        <strain evidence="3">1647</strain>
    </source>
</reference>
<reference evidence="3" key="1">
    <citation type="journal article" date="2021" name="PeerJ">
        <title>Extensive microbial diversity within the chicken gut microbiome revealed by metagenomics and culture.</title>
        <authorList>
            <person name="Gilroy R."/>
            <person name="Ravi A."/>
            <person name="Getino M."/>
            <person name="Pursley I."/>
            <person name="Horton D.L."/>
            <person name="Alikhan N.F."/>
            <person name="Baker D."/>
            <person name="Gharbi K."/>
            <person name="Hall N."/>
            <person name="Watson M."/>
            <person name="Adriaenssens E.M."/>
            <person name="Foster-Nyarko E."/>
            <person name="Jarju S."/>
            <person name="Secka A."/>
            <person name="Antonio M."/>
            <person name="Oren A."/>
            <person name="Chaudhuri R.R."/>
            <person name="La Ragione R."/>
            <person name="Hildebrand F."/>
            <person name="Pallen M.J."/>
        </authorList>
    </citation>
    <scope>NUCLEOTIDE SEQUENCE</scope>
    <source>
        <strain evidence="3">1647</strain>
    </source>
</reference>
<feature type="region of interest" description="Disordered" evidence="1">
    <location>
        <begin position="1"/>
        <end position="41"/>
    </location>
</feature>
<dbReference type="InterPro" id="IPR000182">
    <property type="entry name" value="GNAT_dom"/>
</dbReference>
<comment type="caution">
    <text evidence="3">The sequence shown here is derived from an EMBL/GenBank/DDBJ whole genome shotgun (WGS) entry which is preliminary data.</text>
</comment>
<dbReference type="Pfam" id="PF13302">
    <property type="entry name" value="Acetyltransf_3"/>
    <property type="match status" value="1"/>
</dbReference>
<evidence type="ECO:0000313" key="4">
    <source>
        <dbReference type="Proteomes" id="UP000775129"/>
    </source>
</evidence>
<feature type="region of interest" description="Disordered" evidence="1">
    <location>
        <begin position="197"/>
        <end position="216"/>
    </location>
</feature>
<evidence type="ECO:0000313" key="3">
    <source>
        <dbReference type="EMBL" id="HJF48551.1"/>
    </source>
</evidence>
<dbReference type="EMBL" id="DYWO01000058">
    <property type="protein sequence ID" value="HJF48551.1"/>
    <property type="molecule type" value="Genomic_DNA"/>
</dbReference>
<feature type="domain" description="N-acetyltransferase" evidence="2">
    <location>
        <begin position="50"/>
        <end position="258"/>
    </location>
</feature>